<dbReference type="HOGENOM" id="CLU_1254650_0_0_12"/>
<dbReference type="BioCyc" id="LBIF456481:LEPBI_RS15510-MONOMER"/>
<gene>
    <name evidence="1" type="ordered locus">LEPBI_I3168</name>
</gene>
<dbReference type="RefSeq" id="WP_012390090.1">
    <property type="nucleotide sequence ID" value="NC_010602.1"/>
</dbReference>
<keyword evidence="2" id="KW-1185">Reference proteome</keyword>
<name>B0SQ81_LEPBP</name>
<accession>B0SQ81</accession>
<dbReference type="Proteomes" id="UP000001847">
    <property type="component" value="Chromosome I"/>
</dbReference>
<evidence type="ECO:0000313" key="2">
    <source>
        <dbReference type="Proteomes" id="UP000001847"/>
    </source>
</evidence>
<proteinExistence type="predicted"/>
<organism evidence="1 2">
    <name type="scientific">Leptospira biflexa serovar Patoc (strain Patoc 1 / ATCC 23582 / Paris)</name>
    <dbReference type="NCBI Taxonomy" id="456481"/>
    <lineage>
        <taxon>Bacteria</taxon>
        <taxon>Pseudomonadati</taxon>
        <taxon>Spirochaetota</taxon>
        <taxon>Spirochaetia</taxon>
        <taxon>Leptospirales</taxon>
        <taxon>Leptospiraceae</taxon>
        <taxon>Leptospira</taxon>
    </lineage>
</organism>
<evidence type="ECO:0000313" key="1">
    <source>
        <dbReference type="EMBL" id="ABZ99233.1"/>
    </source>
</evidence>
<dbReference type="AlphaFoldDB" id="B0SQ81"/>
<dbReference type="EMBL" id="CP000786">
    <property type="protein sequence ID" value="ABZ99233.1"/>
    <property type="molecule type" value="Genomic_DNA"/>
</dbReference>
<sequence length="220" mass="23616">MKQINFIIACILIFLVNCGTSALRFQKTNKFNPNVKNVITMAVFDMSTNSVADSNDEVLKTFGSISQAKVGEIYGNLIPGGDLTVKAAETLGIKKDLDTAMGKITEAIVNSNSLDPKTTEVFAKLAEYLKVEALAFPLASGGKSTMESQGITFRFVLYDTKNPGIQYWAEVDAVTINALSLKAAPDDKAKTALYVASATKGINALYSGISSEIEKAKNPK</sequence>
<reference evidence="1 2" key="1">
    <citation type="journal article" date="2008" name="PLoS ONE">
        <title>Genome sequence of the saprophyte Leptospira biflexa provides insights into the evolution of Leptospira and the pathogenesis of leptospirosis.</title>
        <authorList>
            <person name="Picardeau M."/>
            <person name="Bulach D.M."/>
            <person name="Bouchier C."/>
            <person name="Zuerner R.L."/>
            <person name="Zidane N."/>
            <person name="Wilson P.J."/>
            <person name="Creno S."/>
            <person name="Kuczek E.S."/>
            <person name="Bommezzadri S."/>
            <person name="Davis J.C."/>
            <person name="McGrath A."/>
            <person name="Johnson M.J."/>
            <person name="Boursaux-Eude C."/>
            <person name="Seemann T."/>
            <person name="Rouy Z."/>
            <person name="Coppel R.L."/>
            <person name="Rood J.I."/>
            <person name="Lajus A."/>
            <person name="Davies J.K."/>
            <person name="Medigue C."/>
            <person name="Adler B."/>
        </authorList>
    </citation>
    <scope>NUCLEOTIDE SEQUENCE [LARGE SCALE GENOMIC DNA]</scope>
    <source>
        <strain evidence="2">Patoc 1 / ATCC 23582 / Paris</strain>
    </source>
</reference>
<protein>
    <submittedName>
        <fullName evidence="1">Uncharacterized protein</fullName>
    </submittedName>
</protein>
<dbReference type="KEGG" id="lbi:LEPBI_I3168"/>